<accession>A0ABW2LYM4</accession>
<name>A0ABW2LYM4_9FLAO</name>
<proteinExistence type="predicted"/>
<feature type="region of interest" description="Disordered" evidence="1">
    <location>
        <begin position="1"/>
        <end position="33"/>
    </location>
</feature>
<protein>
    <submittedName>
        <fullName evidence="2">Uncharacterized protein</fullName>
    </submittedName>
</protein>
<dbReference type="RefSeq" id="WP_378178586.1">
    <property type="nucleotide sequence ID" value="NZ_JBHTCR010000004.1"/>
</dbReference>
<evidence type="ECO:0000256" key="1">
    <source>
        <dbReference type="SAM" id="MobiDB-lite"/>
    </source>
</evidence>
<dbReference type="Proteomes" id="UP001596550">
    <property type="component" value="Unassembled WGS sequence"/>
</dbReference>
<gene>
    <name evidence="2" type="ORF">ACFQO9_11320</name>
</gene>
<evidence type="ECO:0000313" key="2">
    <source>
        <dbReference type="EMBL" id="MFC7347307.1"/>
    </source>
</evidence>
<comment type="caution">
    <text evidence="2">The sequence shown here is derived from an EMBL/GenBank/DDBJ whole genome shotgun (WGS) entry which is preliminary data.</text>
</comment>
<dbReference type="EMBL" id="JBHTCR010000004">
    <property type="protein sequence ID" value="MFC7347307.1"/>
    <property type="molecule type" value="Genomic_DNA"/>
</dbReference>
<organism evidence="2 3">
    <name type="scientific">Chryseobacterium zhengzhouense</name>
    <dbReference type="NCBI Taxonomy" id="1636086"/>
    <lineage>
        <taxon>Bacteria</taxon>
        <taxon>Pseudomonadati</taxon>
        <taxon>Bacteroidota</taxon>
        <taxon>Flavobacteriia</taxon>
        <taxon>Flavobacteriales</taxon>
        <taxon>Weeksellaceae</taxon>
        <taxon>Chryseobacterium group</taxon>
        <taxon>Chryseobacterium</taxon>
    </lineage>
</organism>
<reference evidence="3" key="1">
    <citation type="journal article" date="2019" name="Int. J. Syst. Evol. Microbiol.">
        <title>The Global Catalogue of Microorganisms (GCM) 10K type strain sequencing project: providing services to taxonomists for standard genome sequencing and annotation.</title>
        <authorList>
            <consortium name="The Broad Institute Genomics Platform"/>
            <consortium name="The Broad Institute Genome Sequencing Center for Infectious Disease"/>
            <person name="Wu L."/>
            <person name="Ma J."/>
        </authorList>
    </citation>
    <scope>NUCLEOTIDE SEQUENCE [LARGE SCALE GENOMIC DNA]</scope>
    <source>
        <strain evidence="3">CCUG 54781</strain>
    </source>
</reference>
<feature type="compositionally biased region" description="Polar residues" evidence="1">
    <location>
        <begin position="1"/>
        <end position="16"/>
    </location>
</feature>
<keyword evidence="3" id="KW-1185">Reference proteome</keyword>
<sequence>MATKNQQKAQETQAPETVTEKNELPVVNENPYSQKVEENKTDAFNHVEMQHEVIPQNNADAFVHPEVEKTQETQAPETVTEPIKPTLTDNVISSSASAVSNKIQNKFGVVVGISGMAAKLLQNMDKNTKFVK</sequence>
<evidence type="ECO:0000313" key="3">
    <source>
        <dbReference type="Proteomes" id="UP001596550"/>
    </source>
</evidence>